<protein>
    <submittedName>
        <fullName evidence="1">Uncharacterized protein</fullName>
    </submittedName>
</protein>
<name>A0A1T4UIU9_9GAMM</name>
<dbReference type="AlphaFoldDB" id="A0A1T4UIU9"/>
<organism evidence="1 2">
    <name type="scientific">Photobacterium toruni</name>
    <dbReference type="NCBI Taxonomy" id="1935446"/>
    <lineage>
        <taxon>Bacteria</taxon>
        <taxon>Pseudomonadati</taxon>
        <taxon>Pseudomonadota</taxon>
        <taxon>Gammaproteobacteria</taxon>
        <taxon>Vibrionales</taxon>
        <taxon>Vibrionaceae</taxon>
        <taxon>Photobacterium</taxon>
    </lineage>
</organism>
<sequence length="112" mass="13060">MDKLSLGSPLFFYQLTPEGELIGEWIEVSIVGEFDGHWLVNYLGKIYSVDQHSLSSERINFYTKIHIENEPRCYSCICESLRQYFMFNLHNKMAYKDLRAMYDIANNYAGGA</sequence>
<evidence type="ECO:0000313" key="2">
    <source>
        <dbReference type="Proteomes" id="UP000191116"/>
    </source>
</evidence>
<evidence type="ECO:0000313" key="1">
    <source>
        <dbReference type="EMBL" id="SKA52597.1"/>
    </source>
</evidence>
<proteinExistence type="predicted"/>
<dbReference type="Proteomes" id="UP000191116">
    <property type="component" value="Unassembled WGS sequence"/>
</dbReference>
<accession>A0A1T4UIU9</accession>
<gene>
    <name evidence="1" type="ORF">CZ814_03307</name>
</gene>
<dbReference type="EMBL" id="FUWP01000025">
    <property type="protein sequence ID" value="SKA52597.1"/>
    <property type="molecule type" value="Genomic_DNA"/>
</dbReference>
<reference evidence="1 2" key="1">
    <citation type="submission" date="2017-02" db="EMBL/GenBank/DDBJ databases">
        <authorList>
            <person name="Peterson S.W."/>
        </authorList>
    </citation>
    <scope>NUCLEOTIDE SEQUENCE [LARGE SCALE GENOMIC DNA]</scope>
    <source>
        <strain evidence="1 2">CECT 9189</strain>
    </source>
</reference>
<dbReference type="RefSeq" id="WP_080176025.1">
    <property type="nucleotide sequence ID" value="NZ_AP024857.1"/>
</dbReference>